<comment type="cofactor">
    <cofactor evidence="1">
        <name>Mg(2+)</name>
        <dbReference type="ChEBI" id="CHEBI:18420"/>
    </cofactor>
</comment>
<comment type="catalytic activity">
    <reaction evidence="8">
        <text>beta-D-glucose 1-phosphate = beta-D-glucose 6-phosphate</text>
        <dbReference type="Rhea" id="RHEA:20113"/>
        <dbReference type="ChEBI" id="CHEBI:57684"/>
        <dbReference type="ChEBI" id="CHEBI:58247"/>
        <dbReference type="EC" id="5.4.2.6"/>
    </reaction>
</comment>
<dbReference type="SFLD" id="SFLDG01129">
    <property type="entry name" value="C1.5:_HAD__Beta-PGM__Phosphata"/>
    <property type="match status" value="1"/>
</dbReference>
<evidence type="ECO:0000256" key="6">
    <source>
        <dbReference type="ARBA" id="ARBA00023235"/>
    </source>
</evidence>
<dbReference type="GO" id="GO:0046872">
    <property type="term" value="F:metal ion binding"/>
    <property type="evidence" value="ECO:0007669"/>
    <property type="project" value="UniProtKB-KW"/>
</dbReference>
<dbReference type="GO" id="GO:0008801">
    <property type="term" value="F:beta-phosphoglucomutase activity"/>
    <property type="evidence" value="ECO:0007669"/>
    <property type="project" value="UniProtKB-EC"/>
</dbReference>
<dbReference type="GO" id="GO:0016787">
    <property type="term" value="F:hydrolase activity"/>
    <property type="evidence" value="ECO:0007669"/>
    <property type="project" value="UniProtKB-KW"/>
</dbReference>
<dbReference type="AlphaFoldDB" id="A0A4S4FRQ3"/>
<dbReference type="PANTHER" id="PTHR46193">
    <property type="entry name" value="6-PHOSPHOGLUCONATE PHOSPHATASE"/>
    <property type="match status" value="1"/>
</dbReference>
<dbReference type="SUPFAM" id="SSF56784">
    <property type="entry name" value="HAD-like"/>
    <property type="match status" value="1"/>
</dbReference>
<dbReference type="InterPro" id="IPR006439">
    <property type="entry name" value="HAD-SF_hydro_IA"/>
</dbReference>
<comment type="similarity">
    <text evidence="2">Belongs to the HAD-like hydrolase superfamily. CbbY/CbbZ/Gph/YieH family.</text>
</comment>
<dbReference type="SFLD" id="SFLDS00003">
    <property type="entry name" value="Haloacid_Dehalogenase"/>
    <property type="match status" value="1"/>
</dbReference>
<protein>
    <recommendedName>
        <fullName evidence="10">Beta-phosphoglucomutase</fullName>
        <ecNumber evidence="9">5.4.2.6</ecNumber>
    </recommendedName>
</protein>
<evidence type="ECO:0000256" key="2">
    <source>
        <dbReference type="ARBA" id="ARBA00006171"/>
    </source>
</evidence>
<keyword evidence="12" id="KW-1185">Reference proteome</keyword>
<keyword evidence="11" id="KW-0378">Hydrolase</keyword>
<dbReference type="InterPro" id="IPR010976">
    <property type="entry name" value="B-phosphoglucomutase_hydrolase"/>
</dbReference>
<dbReference type="OrthoDB" id="9797743at2"/>
<reference evidence="11 12" key="1">
    <citation type="submission" date="2019-04" db="EMBL/GenBank/DDBJ databases">
        <authorList>
            <person name="Jiang L."/>
        </authorList>
    </citation>
    <scope>NUCLEOTIDE SEQUENCE [LARGE SCALE GENOMIC DNA]</scope>
    <source>
        <strain evidence="11 12">YIM 131853</strain>
    </source>
</reference>
<organism evidence="11 12">
    <name type="scientific">Naasia lichenicola</name>
    <dbReference type="NCBI Taxonomy" id="2565933"/>
    <lineage>
        <taxon>Bacteria</taxon>
        <taxon>Bacillati</taxon>
        <taxon>Actinomycetota</taxon>
        <taxon>Actinomycetes</taxon>
        <taxon>Micrococcales</taxon>
        <taxon>Microbacteriaceae</taxon>
        <taxon>Naasia</taxon>
    </lineage>
</organism>
<accession>A0A4S4FRQ3</accession>
<dbReference type="NCBIfam" id="TIGR01509">
    <property type="entry name" value="HAD-SF-IA-v3"/>
    <property type="match status" value="1"/>
</dbReference>
<evidence type="ECO:0000256" key="9">
    <source>
        <dbReference type="ARBA" id="ARBA00044968"/>
    </source>
</evidence>
<evidence type="ECO:0000256" key="10">
    <source>
        <dbReference type="ARBA" id="ARBA00044991"/>
    </source>
</evidence>
<dbReference type="Gene3D" id="3.40.50.1000">
    <property type="entry name" value="HAD superfamily/HAD-like"/>
    <property type="match status" value="1"/>
</dbReference>
<dbReference type="EC" id="5.4.2.6" evidence="9"/>
<comment type="caution">
    <text evidence="11">The sequence shown here is derived from an EMBL/GenBank/DDBJ whole genome shotgun (WGS) entry which is preliminary data.</text>
</comment>
<dbReference type="InterPro" id="IPR023214">
    <property type="entry name" value="HAD_sf"/>
</dbReference>
<gene>
    <name evidence="11" type="ORF">E6C64_03075</name>
</gene>
<dbReference type="InterPro" id="IPR023198">
    <property type="entry name" value="PGP-like_dom2"/>
</dbReference>
<keyword evidence="6" id="KW-0413">Isomerase</keyword>
<evidence type="ECO:0000313" key="11">
    <source>
        <dbReference type="EMBL" id="THG33350.1"/>
    </source>
</evidence>
<evidence type="ECO:0000313" key="12">
    <source>
        <dbReference type="Proteomes" id="UP000309133"/>
    </source>
</evidence>
<dbReference type="Gene3D" id="1.10.150.240">
    <property type="entry name" value="Putative phosphatase, domain 2"/>
    <property type="match status" value="1"/>
</dbReference>
<evidence type="ECO:0000256" key="5">
    <source>
        <dbReference type="ARBA" id="ARBA00022842"/>
    </source>
</evidence>
<evidence type="ECO:0000256" key="4">
    <source>
        <dbReference type="ARBA" id="ARBA00022723"/>
    </source>
</evidence>
<evidence type="ECO:0000256" key="3">
    <source>
        <dbReference type="ARBA" id="ARBA00022553"/>
    </source>
</evidence>
<proteinExistence type="inferred from homology"/>
<keyword evidence="4" id="KW-0479">Metal-binding</keyword>
<dbReference type="RefSeq" id="WP_136426132.1">
    <property type="nucleotide sequence ID" value="NZ_SSSM01000001.1"/>
</dbReference>
<sequence length="250" mass="26709">MQPDLDPYRLVLFDLDGVLTPTAEIHMLAWKTMFTKLFAEKGVEEPYADEDYFRYLDGKKRDDGVASLLASRGITVPLGHPDDPTTLDTVWGIGNRKNDVFTEVLRTDGIQPYPGSLALVQQLADAGMPMGVVSSSKNAVWVLEAAGIRDYFPVVIDGVVAADEGLASKPAPDMFLAGAQYFDIPPAETVVFEDATSGVAAAHAGAFGLVIGVDRGTGAQNLLDAGAHRVIDDLDEYVTSTGVTTFGKAE</sequence>
<dbReference type="EMBL" id="SSSM01000001">
    <property type="protein sequence ID" value="THG33350.1"/>
    <property type="molecule type" value="Genomic_DNA"/>
</dbReference>
<dbReference type="Pfam" id="PF00702">
    <property type="entry name" value="Hydrolase"/>
    <property type="match status" value="1"/>
</dbReference>
<keyword evidence="3" id="KW-0597">Phosphoprotein</keyword>
<dbReference type="InterPro" id="IPR036412">
    <property type="entry name" value="HAD-like_sf"/>
</dbReference>
<dbReference type="InterPro" id="IPR051600">
    <property type="entry name" value="Beta-PGM-like"/>
</dbReference>
<dbReference type="Proteomes" id="UP000309133">
    <property type="component" value="Unassembled WGS sequence"/>
</dbReference>
<keyword evidence="7" id="KW-0119">Carbohydrate metabolism</keyword>
<evidence type="ECO:0000256" key="1">
    <source>
        <dbReference type="ARBA" id="ARBA00001946"/>
    </source>
</evidence>
<dbReference type="NCBIfam" id="TIGR02009">
    <property type="entry name" value="PGMB-YQAB-SF"/>
    <property type="match status" value="1"/>
</dbReference>
<evidence type="ECO:0000256" key="7">
    <source>
        <dbReference type="ARBA" id="ARBA00023277"/>
    </source>
</evidence>
<name>A0A4S4FRQ3_9MICO</name>
<evidence type="ECO:0000256" key="8">
    <source>
        <dbReference type="ARBA" id="ARBA00044926"/>
    </source>
</evidence>
<keyword evidence="5" id="KW-0460">Magnesium</keyword>
<dbReference type="PANTHER" id="PTHR46193:SF18">
    <property type="entry name" value="HEXITOL PHOSPHATASE B"/>
    <property type="match status" value="1"/>
</dbReference>